<dbReference type="EMBL" id="JBEDUW010000003">
    <property type="protein sequence ID" value="KAK9938430.1"/>
    <property type="molecule type" value="Genomic_DNA"/>
</dbReference>
<dbReference type="GO" id="GO:0043161">
    <property type="term" value="P:proteasome-mediated ubiquitin-dependent protein catabolic process"/>
    <property type="evidence" value="ECO:0007669"/>
    <property type="project" value="TreeGrafter"/>
</dbReference>
<keyword evidence="3" id="KW-1185">Reference proteome</keyword>
<evidence type="ECO:0000259" key="1">
    <source>
        <dbReference type="PROSITE" id="PS50053"/>
    </source>
</evidence>
<evidence type="ECO:0000313" key="3">
    <source>
        <dbReference type="Proteomes" id="UP001457282"/>
    </source>
</evidence>
<name>A0AAW1XRC2_RUBAR</name>
<reference evidence="2 3" key="1">
    <citation type="journal article" date="2023" name="G3 (Bethesda)">
        <title>A chromosome-length genome assembly and annotation of blackberry (Rubus argutus, cv. 'Hillquist').</title>
        <authorList>
            <person name="Bruna T."/>
            <person name="Aryal R."/>
            <person name="Dudchenko O."/>
            <person name="Sargent D.J."/>
            <person name="Mead D."/>
            <person name="Buti M."/>
            <person name="Cavallini A."/>
            <person name="Hytonen T."/>
            <person name="Andres J."/>
            <person name="Pham M."/>
            <person name="Weisz D."/>
            <person name="Mascagni F."/>
            <person name="Usai G."/>
            <person name="Natali L."/>
            <person name="Bassil N."/>
            <person name="Fernandez G.E."/>
            <person name="Lomsadze A."/>
            <person name="Armour M."/>
            <person name="Olukolu B."/>
            <person name="Poorten T."/>
            <person name="Britton C."/>
            <person name="Davik J."/>
            <person name="Ashrafi H."/>
            <person name="Aiden E.L."/>
            <person name="Borodovsky M."/>
            <person name="Worthington M."/>
        </authorList>
    </citation>
    <scope>NUCLEOTIDE SEQUENCE [LARGE SCALE GENOMIC DNA]</scope>
    <source>
        <strain evidence="2">PI 553951</strain>
    </source>
</reference>
<dbReference type="GO" id="GO:0031593">
    <property type="term" value="F:polyubiquitin modification-dependent protein binding"/>
    <property type="evidence" value="ECO:0007669"/>
    <property type="project" value="TreeGrafter"/>
</dbReference>
<proteinExistence type="predicted"/>
<accession>A0AAW1XRC2</accession>
<dbReference type="GO" id="GO:0005654">
    <property type="term" value="C:nucleoplasm"/>
    <property type="evidence" value="ECO:0007669"/>
    <property type="project" value="TreeGrafter"/>
</dbReference>
<comment type="caution">
    <text evidence="2">The sequence shown here is derived from an EMBL/GenBank/DDBJ whole genome shotgun (WGS) entry which is preliminary data.</text>
</comment>
<dbReference type="AlphaFoldDB" id="A0AAW1XRC2"/>
<dbReference type="CDD" id="cd17039">
    <property type="entry name" value="Ubl_ubiquitin_like"/>
    <property type="match status" value="1"/>
</dbReference>
<dbReference type="Proteomes" id="UP001457282">
    <property type="component" value="Unassembled WGS sequence"/>
</dbReference>
<dbReference type="PROSITE" id="PS50053">
    <property type="entry name" value="UBIQUITIN_2"/>
    <property type="match status" value="1"/>
</dbReference>
<dbReference type="InterPro" id="IPR000626">
    <property type="entry name" value="Ubiquitin-like_dom"/>
</dbReference>
<dbReference type="PANTHER" id="PTHR10621:SF0">
    <property type="entry name" value="UV EXCISION REPAIR PROTEIN RAD23"/>
    <property type="match status" value="1"/>
</dbReference>
<dbReference type="Gene3D" id="3.10.20.90">
    <property type="entry name" value="Phosphatidylinositol 3-kinase Catalytic Subunit, Chain A, domain 1"/>
    <property type="match status" value="1"/>
</dbReference>
<dbReference type="GO" id="GO:0070628">
    <property type="term" value="F:proteasome binding"/>
    <property type="evidence" value="ECO:0007669"/>
    <property type="project" value="TreeGrafter"/>
</dbReference>
<dbReference type="GO" id="GO:0005829">
    <property type="term" value="C:cytosol"/>
    <property type="evidence" value="ECO:0007669"/>
    <property type="project" value="TreeGrafter"/>
</dbReference>
<dbReference type="SMART" id="SM00213">
    <property type="entry name" value="UBQ"/>
    <property type="match status" value="1"/>
</dbReference>
<dbReference type="Pfam" id="PF00240">
    <property type="entry name" value="ubiquitin"/>
    <property type="match status" value="1"/>
</dbReference>
<evidence type="ECO:0000313" key="2">
    <source>
        <dbReference type="EMBL" id="KAK9938430.1"/>
    </source>
</evidence>
<protein>
    <recommendedName>
        <fullName evidence="1">Ubiquitin-like domain-containing protein</fullName>
    </recommendedName>
</protein>
<dbReference type="GO" id="GO:0043130">
    <property type="term" value="F:ubiquitin binding"/>
    <property type="evidence" value="ECO:0007669"/>
    <property type="project" value="TreeGrafter"/>
</dbReference>
<sequence>MPITVRNEFELQVTTTNVTVVRLKQLVERRMHIPAALQSLFFNGMELQDDGTLVQFGVDLNSTLFLIVRGDGNQENPLLLNEDDEQGPDDAVGHFDETHGYGFNISDPYHQMDDRAANQTEPEMLPVMANLHIVKPGLFDTLTVIEMRWTDTVYRLKEEIQRCLGHDIWSQTLDVGGSPLDNQSRLQDIPELIKSPIVYLSIMSVYWLNNY</sequence>
<dbReference type="PANTHER" id="PTHR10621">
    <property type="entry name" value="UV EXCISION REPAIR PROTEIN RAD23"/>
    <property type="match status" value="1"/>
</dbReference>
<gene>
    <name evidence="2" type="ORF">M0R45_015170</name>
</gene>
<dbReference type="SUPFAM" id="SSF54236">
    <property type="entry name" value="Ubiquitin-like"/>
    <property type="match status" value="2"/>
</dbReference>
<organism evidence="2 3">
    <name type="scientific">Rubus argutus</name>
    <name type="common">Southern blackberry</name>
    <dbReference type="NCBI Taxonomy" id="59490"/>
    <lineage>
        <taxon>Eukaryota</taxon>
        <taxon>Viridiplantae</taxon>
        <taxon>Streptophyta</taxon>
        <taxon>Embryophyta</taxon>
        <taxon>Tracheophyta</taxon>
        <taxon>Spermatophyta</taxon>
        <taxon>Magnoliopsida</taxon>
        <taxon>eudicotyledons</taxon>
        <taxon>Gunneridae</taxon>
        <taxon>Pentapetalae</taxon>
        <taxon>rosids</taxon>
        <taxon>fabids</taxon>
        <taxon>Rosales</taxon>
        <taxon>Rosaceae</taxon>
        <taxon>Rosoideae</taxon>
        <taxon>Rosoideae incertae sedis</taxon>
        <taxon>Rubus</taxon>
    </lineage>
</organism>
<dbReference type="InterPro" id="IPR029071">
    <property type="entry name" value="Ubiquitin-like_domsf"/>
</dbReference>
<feature type="domain" description="Ubiquitin-like" evidence="1">
    <location>
        <begin position="19"/>
        <end position="73"/>
    </location>
</feature>